<dbReference type="Pfam" id="PF13249">
    <property type="entry name" value="SQHop_cyclase_N"/>
    <property type="match status" value="1"/>
</dbReference>
<keyword evidence="3" id="KW-0413">Isomerase</keyword>
<dbReference type="EC" id="5.4.99.-" evidence="3"/>
<dbReference type="GO" id="GO:0016866">
    <property type="term" value="F:intramolecular transferase activity"/>
    <property type="evidence" value="ECO:0007669"/>
    <property type="project" value="InterPro"/>
</dbReference>
<proteinExistence type="inferred from homology"/>
<dbReference type="Pfam" id="PF13243">
    <property type="entry name" value="SQHop_cyclase_C"/>
    <property type="match status" value="1"/>
</dbReference>
<evidence type="ECO:0000259" key="6">
    <source>
        <dbReference type="Pfam" id="PF13249"/>
    </source>
</evidence>
<evidence type="ECO:0000313" key="7">
    <source>
        <dbReference type="EMBL" id="KAF0904007.1"/>
    </source>
</evidence>
<gene>
    <name evidence="7" type="ORF">E2562_030709</name>
</gene>
<dbReference type="OrthoDB" id="21502at2759"/>
<comment type="caution">
    <text evidence="7">The sequence shown here is derived from an EMBL/GenBank/DDBJ whole genome shotgun (WGS) entry which is preliminary data.</text>
</comment>
<evidence type="ECO:0000256" key="2">
    <source>
        <dbReference type="ARBA" id="ARBA00022737"/>
    </source>
</evidence>
<evidence type="ECO:0000313" key="8">
    <source>
        <dbReference type="Proteomes" id="UP000479710"/>
    </source>
</evidence>
<dbReference type="PANTHER" id="PTHR11764">
    <property type="entry name" value="TERPENE CYCLASE/MUTASE FAMILY MEMBER"/>
    <property type="match status" value="1"/>
</dbReference>
<keyword evidence="8" id="KW-1185">Reference proteome</keyword>
<evidence type="ECO:0000256" key="3">
    <source>
        <dbReference type="RuleBase" id="RU362003"/>
    </source>
</evidence>
<comment type="similarity">
    <text evidence="1 3">Belongs to the terpene cyclase/mutase family.</text>
</comment>
<reference evidence="7 8" key="1">
    <citation type="submission" date="2019-11" db="EMBL/GenBank/DDBJ databases">
        <title>Whole genome sequence of Oryza granulata.</title>
        <authorList>
            <person name="Li W."/>
        </authorList>
    </citation>
    <scope>NUCLEOTIDE SEQUENCE [LARGE SCALE GENOMIC DNA]</scope>
    <source>
        <strain evidence="8">cv. Menghai</strain>
        <tissue evidence="7">Leaf</tissue>
    </source>
</reference>
<keyword evidence="4" id="KW-0812">Transmembrane</keyword>
<dbReference type="Gene3D" id="1.50.10.20">
    <property type="match status" value="2"/>
</dbReference>
<dbReference type="SUPFAM" id="SSF48239">
    <property type="entry name" value="Terpenoid cyclases/Protein prenyltransferases"/>
    <property type="match status" value="2"/>
</dbReference>
<protein>
    <recommendedName>
        <fullName evidence="3">Terpene cyclase/mutase family member</fullName>
        <ecNumber evidence="3">5.4.99.-</ecNumber>
    </recommendedName>
</protein>
<sequence length="608" mass="68775">MSRKTVSSTIAATHLHRSSCIFPMTILLFYAKQNRLQVDPPASKLVNSTQVTEEIILASLRRALTQHSSLQAHDGHWPGDFSGIMFIMPILIFALYITGSLDAVLSSEHRREICRYIYNHQNEDGGWGTQVLVPSTMFGSCLNYVTLRLLGEERSNDALTKGCAWIISRGSAAAIPQWGKIWLSVIGLYDWSGNNAIIPELWLVPHFLPIHPGRFWCFCRLVYMPMAYLYGKKFVGKITPTILEIREELYSVPYNEINWKNARDTCAKVYDGCQSWEIAFIVQAYCSTGLVNEFSQTLVKAHEFIKKSQVLENHPDSEAYYRHRSKGSWTLSTADNGWCVSDCTAEALKALLMLSKISPDLVGDPTDGERLYDAVDGMLSFMNKDGTFSTYECKRTTPWLEVLNPSESFLNIVVDYPSVECTSSVLQALIMFSEFYPVYRKEEIGKCIENASKFIENQQKKDGSWFGTFGICFTYGTFFAVKGLVAAGRTYENSSSIRKACSFILSKQLSTGGWGETYLSSETKVYVEASRPHAVNTAWAMLALIYAGQVERDPTPLYHGAKELINLQLETGEFPQQEHVGCFNCSLYFNYSNYRNLFPIWALGEFRR</sequence>
<dbReference type="GO" id="GO:0016104">
    <property type="term" value="P:triterpenoid biosynthetic process"/>
    <property type="evidence" value="ECO:0007669"/>
    <property type="project" value="InterPro"/>
</dbReference>
<dbReference type="PANTHER" id="PTHR11764:SF39">
    <property type="entry name" value="TERPENE CYCLASE_MUTASE FAMILY MEMBER"/>
    <property type="match status" value="1"/>
</dbReference>
<dbReference type="GO" id="GO:0005811">
    <property type="term" value="C:lipid droplet"/>
    <property type="evidence" value="ECO:0007669"/>
    <property type="project" value="InterPro"/>
</dbReference>
<organism evidence="7 8">
    <name type="scientific">Oryza meyeriana var. granulata</name>
    <dbReference type="NCBI Taxonomy" id="110450"/>
    <lineage>
        <taxon>Eukaryota</taxon>
        <taxon>Viridiplantae</taxon>
        <taxon>Streptophyta</taxon>
        <taxon>Embryophyta</taxon>
        <taxon>Tracheophyta</taxon>
        <taxon>Spermatophyta</taxon>
        <taxon>Magnoliopsida</taxon>
        <taxon>Liliopsida</taxon>
        <taxon>Poales</taxon>
        <taxon>Poaceae</taxon>
        <taxon>BOP clade</taxon>
        <taxon>Oryzoideae</taxon>
        <taxon>Oryzeae</taxon>
        <taxon>Oryzinae</taxon>
        <taxon>Oryza</taxon>
        <taxon>Oryza meyeriana</taxon>
    </lineage>
</organism>
<feature type="domain" description="Squalene cyclase N-terminal" evidence="6">
    <location>
        <begin position="62"/>
        <end position="263"/>
    </location>
</feature>
<accession>A0A6G1CV50</accession>
<dbReference type="Proteomes" id="UP000479710">
    <property type="component" value="Unassembled WGS sequence"/>
</dbReference>
<feature type="transmembrane region" description="Helical" evidence="4">
    <location>
        <begin position="84"/>
        <end position="105"/>
    </location>
</feature>
<keyword evidence="4" id="KW-0472">Membrane</keyword>
<dbReference type="CDD" id="cd02892">
    <property type="entry name" value="SQCY_1"/>
    <property type="match status" value="1"/>
</dbReference>
<name>A0A6G1CV50_9ORYZ</name>
<dbReference type="EMBL" id="SPHZ02000008">
    <property type="protein sequence ID" value="KAF0904007.1"/>
    <property type="molecule type" value="Genomic_DNA"/>
</dbReference>
<feature type="domain" description="Squalene cyclase C-terminal" evidence="5">
    <location>
        <begin position="276"/>
        <end position="608"/>
    </location>
</feature>
<keyword evidence="4" id="KW-1133">Transmembrane helix</keyword>
<evidence type="ECO:0000259" key="5">
    <source>
        <dbReference type="Pfam" id="PF13243"/>
    </source>
</evidence>
<evidence type="ECO:0000256" key="1">
    <source>
        <dbReference type="ARBA" id="ARBA00009755"/>
    </source>
</evidence>
<dbReference type="InterPro" id="IPR008930">
    <property type="entry name" value="Terpenoid_cyclase/PrenylTrfase"/>
</dbReference>
<feature type="non-terminal residue" evidence="7">
    <location>
        <position position="608"/>
    </location>
</feature>
<dbReference type="AlphaFoldDB" id="A0A6G1CV50"/>
<keyword evidence="2" id="KW-0677">Repeat</keyword>
<evidence type="ECO:0000256" key="4">
    <source>
        <dbReference type="SAM" id="Phobius"/>
    </source>
</evidence>
<dbReference type="InterPro" id="IPR018333">
    <property type="entry name" value="Squalene_cyclase"/>
</dbReference>
<dbReference type="InterPro" id="IPR032697">
    <property type="entry name" value="SQ_cyclase_N"/>
</dbReference>
<dbReference type="InterPro" id="IPR032696">
    <property type="entry name" value="SQ_cyclase_C"/>
</dbReference>
<dbReference type="NCBIfam" id="TIGR01787">
    <property type="entry name" value="squalene_cyclas"/>
    <property type="match status" value="1"/>
</dbReference>
<dbReference type="FunFam" id="1.50.10.20:FF:000011">
    <property type="entry name" value="Terpene cyclase/mutase family member"/>
    <property type="match status" value="1"/>
</dbReference>